<feature type="chain" id="PRO_5046070149" description="DUF3558 domain-containing protein" evidence="1">
    <location>
        <begin position="22"/>
        <end position="133"/>
    </location>
</feature>
<evidence type="ECO:0008006" key="4">
    <source>
        <dbReference type="Google" id="ProtNLM"/>
    </source>
</evidence>
<dbReference type="EMBL" id="JAEDAJ010000006">
    <property type="protein sequence ID" value="MBK0331943.1"/>
    <property type="molecule type" value="Genomic_DNA"/>
</dbReference>
<organism evidence="2 3">
    <name type="scientific">Brachybacterium halotolerans</name>
    <dbReference type="NCBI Taxonomy" id="2795215"/>
    <lineage>
        <taxon>Bacteria</taxon>
        <taxon>Bacillati</taxon>
        <taxon>Actinomycetota</taxon>
        <taxon>Actinomycetes</taxon>
        <taxon>Micrococcales</taxon>
        <taxon>Dermabacteraceae</taxon>
        <taxon>Brachybacterium</taxon>
    </lineage>
</organism>
<name>A0ABS1BBG3_9MICO</name>
<proteinExistence type="predicted"/>
<protein>
    <recommendedName>
        <fullName evidence="4">DUF3558 domain-containing protein</fullName>
    </recommendedName>
</protein>
<dbReference type="RefSeq" id="WP_200502746.1">
    <property type="nucleotide sequence ID" value="NZ_JAEDAJ010000006.1"/>
</dbReference>
<evidence type="ECO:0000313" key="3">
    <source>
        <dbReference type="Proteomes" id="UP000612352"/>
    </source>
</evidence>
<dbReference type="PROSITE" id="PS51257">
    <property type="entry name" value="PROKAR_LIPOPROTEIN"/>
    <property type="match status" value="1"/>
</dbReference>
<feature type="signal peptide" evidence="1">
    <location>
        <begin position="1"/>
        <end position="21"/>
    </location>
</feature>
<evidence type="ECO:0000313" key="2">
    <source>
        <dbReference type="EMBL" id="MBK0331943.1"/>
    </source>
</evidence>
<comment type="caution">
    <text evidence="2">The sequence shown here is derived from an EMBL/GenBank/DDBJ whole genome shotgun (WGS) entry which is preliminary data.</text>
</comment>
<sequence length="133" mass="14276">MAIVRRALASTAALAAAATFAACSGPEGEQVVKAAPPDHYLHAQDYENAITNAGATCDWRMDPEEEYTVATCGRNLSLIVADKQDVLDNWSKTLEEQLGHGIMARGDDFLAVTSKIELSRYVDQALGSESVAF</sequence>
<keyword evidence="3" id="KW-1185">Reference proteome</keyword>
<reference evidence="2 3" key="1">
    <citation type="submission" date="2020-12" db="EMBL/GenBank/DDBJ databases">
        <title>Brachybacterium sp. MASK1Z-5, whole genome shotgun sequence.</title>
        <authorList>
            <person name="Tuo L."/>
        </authorList>
    </citation>
    <scope>NUCLEOTIDE SEQUENCE [LARGE SCALE GENOMIC DNA]</scope>
    <source>
        <strain evidence="2 3">MASK1Z-5</strain>
    </source>
</reference>
<evidence type="ECO:0000256" key="1">
    <source>
        <dbReference type="SAM" id="SignalP"/>
    </source>
</evidence>
<keyword evidence="1" id="KW-0732">Signal</keyword>
<dbReference type="Proteomes" id="UP000612352">
    <property type="component" value="Unassembled WGS sequence"/>
</dbReference>
<accession>A0ABS1BBG3</accession>
<gene>
    <name evidence="2" type="ORF">I8D64_11070</name>
</gene>